<comment type="caution">
    <text evidence="10">The sequence shown here is derived from an EMBL/GenBank/DDBJ whole genome shotgun (WGS) entry which is preliminary data.</text>
</comment>
<dbReference type="CDD" id="cd16018">
    <property type="entry name" value="Enpp"/>
    <property type="match status" value="1"/>
</dbReference>
<dbReference type="FunFam" id="3.40.720.10:FF:000145">
    <property type="entry name" value="Uncharacterized protein"/>
    <property type="match status" value="1"/>
</dbReference>
<dbReference type="InterPro" id="IPR044925">
    <property type="entry name" value="His-Me_finger_sf"/>
</dbReference>
<evidence type="ECO:0000256" key="3">
    <source>
        <dbReference type="ARBA" id="ARBA00022723"/>
    </source>
</evidence>
<dbReference type="GO" id="GO:0005576">
    <property type="term" value="C:extracellular region"/>
    <property type="evidence" value="ECO:0007669"/>
    <property type="project" value="UniProtKB-SubCell"/>
</dbReference>
<organism evidence="10 11">
    <name type="scientific">Coilia grayii</name>
    <name type="common">Gray's grenadier anchovy</name>
    <dbReference type="NCBI Taxonomy" id="363190"/>
    <lineage>
        <taxon>Eukaryota</taxon>
        <taxon>Metazoa</taxon>
        <taxon>Chordata</taxon>
        <taxon>Craniata</taxon>
        <taxon>Vertebrata</taxon>
        <taxon>Euteleostomi</taxon>
        <taxon>Actinopterygii</taxon>
        <taxon>Neopterygii</taxon>
        <taxon>Teleostei</taxon>
        <taxon>Clupei</taxon>
        <taxon>Clupeiformes</taxon>
        <taxon>Clupeoidei</taxon>
        <taxon>Engraulidae</taxon>
        <taxon>Coilinae</taxon>
        <taxon>Coilia</taxon>
    </lineage>
</organism>
<gene>
    <name evidence="10" type="ORF">ACEWY4_022353</name>
</gene>
<evidence type="ECO:0000313" key="10">
    <source>
        <dbReference type="EMBL" id="KAL2082535.1"/>
    </source>
</evidence>
<dbReference type="SMART" id="SM00892">
    <property type="entry name" value="Endonuclease_NS"/>
    <property type="match status" value="1"/>
</dbReference>
<comment type="subcellular location">
    <subcellularLocation>
        <location evidence="1">Secreted</location>
    </subcellularLocation>
</comment>
<keyword evidence="8" id="KW-0472">Membrane</keyword>
<dbReference type="PANTHER" id="PTHR10151:SF77">
    <property type="entry name" value="ECTONUCLEOTIDE PYROPHOSPHATASE_PHOSPHODIESTERASE FAMILY MEMBER 1"/>
    <property type="match status" value="1"/>
</dbReference>
<dbReference type="Pfam" id="PF01223">
    <property type="entry name" value="Endonuclease_NS"/>
    <property type="match status" value="1"/>
</dbReference>
<keyword evidence="6" id="KW-0325">Glycoprotein</keyword>
<protein>
    <recommendedName>
        <fullName evidence="9">SMB domain-containing protein</fullName>
    </recommendedName>
</protein>
<dbReference type="InterPro" id="IPR044929">
    <property type="entry name" value="DNA/RNA_non-sp_Endonuclease_sf"/>
</dbReference>
<evidence type="ECO:0000313" key="11">
    <source>
        <dbReference type="Proteomes" id="UP001591681"/>
    </source>
</evidence>
<keyword evidence="4" id="KW-0378">Hydrolase</keyword>
<dbReference type="AlphaFoldDB" id="A0ABD1J5R4"/>
<evidence type="ECO:0000256" key="1">
    <source>
        <dbReference type="ARBA" id="ARBA00004613"/>
    </source>
</evidence>
<feature type="domain" description="SMB" evidence="9">
    <location>
        <begin position="110"/>
        <end position="154"/>
    </location>
</feature>
<dbReference type="SMART" id="SM00477">
    <property type="entry name" value="NUC"/>
    <property type="match status" value="1"/>
</dbReference>
<dbReference type="Pfam" id="PF01663">
    <property type="entry name" value="Phosphodiest"/>
    <property type="match status" value="1"/>
</dbReference>
<evidence type="ECO:0000256" key="7">
    <source>
        <dbReference type="SAM" id="MobiDB-lite"/>
    </source>
</evidence>
<keyword evidence="5" id="KW-1015">Disulfide bond</keyword>
<dbReference type="InterPro" id="IPR001604">
    <property type="entry name" value="Endo_G_ENPP1-like_dom"/>
</dbReference>
<feature type="transmembrane region" description="Helical" evidence="8">
    <location>
        <begin position="38"/>
        <end position="59"/>
    </location>
</feature>
<keyword evidence="11" id="KW-1185">Reference proteome</keyword>
<dbReference type="SUPFAM" id="SSF54060">
    <property type="entry name" value="His-Me finger endonucleases"/>
    <property type="match status" value="1"/>
</dbReference>
<evidence type="ECO:0000256" key="8">
    <source>
        <dbReference type="SAM" id="Phobius"/>
    </source>
</evidence>
<dbReference type="GO" id="GO:0046872">
    <property type="term" value="F:metal ion binding"/>
    <property type="evidence" value="ECO:0007669"/>
    <property type="project" value="UniProtKB-KW"/>
</dbReference>
<dbReference type="SUPFAM" id="SSF90188">
    <property type="entry name" value="Somatomedin B domain"/>
    <property type="match status" value="2"/>
</dbReference>
<dbReference type="SMART" id="SM00201">
    <property type="entry name" value="SO"/>
    <property type="match status" value="2"/>
</dbReference>
<accession>A0ABD1J5R4</accession>
<reference evidence="10 11" key="1">
    <citation type="submission" date="2024-09" db="EMBL/GenBank/DDBJ databases">
        <title>A chromosome-level genome assembly of Gray's grenadier anchovy, Coilia grayii.</title>
        <authorList>
            <person name="Fu Z."/>
        </authorList>
    </citation>
    <scope>NUCLEOTIDE SEQUENCE [LARGE SCALE GENOMIC DNA]</scope>
    <source>
        <strain evidence="10">G4</strain>
        <tissue evidence="10">Muscle</tissue>
    </source>
</reference>
<sequence>MELHKNEEHPQHAANLLGTGDDNRADTAEKRLAKKRNILIAVFLALLLITAILAIAFALKSSACSKNQNSCKNQCGDTASGSGVCRCDAQCEQEGNCCLDYKEVCVEPLQSWMCTKFRCGEKPLAQSLCSCSSECVKRGDCCANYISTCAGTVSWKEEECEDIPEPQCPAGFSRPPLILVSLDGFRAEYMKSYERLMPVLSKLKRCGTSTSHMRPVYPTKTFPNHYTIITGLYPESHGIVDNKMYDVNRNAEFSLRTAEKFNPKWYLGEPMWISAMKHNMKAGTFFWPGADVAIQGKFPTYYQIYDGKVPYEKRVNTVLEWLGLPEGQRPDFYTLYLEEPDQSGHMYGPKSSQVIEALIKVDGIVGQLMEGLKMKNLHKCVNVIVLSDHGMEEGSCSKAVYLSKYPVNMADFNLIMGPAARIRPKRLPDDFFSFDYESVIANLSCRTPNQPMRPYLKEHLPKRFHFASNVRIERGHLYMKETYWAAQGPWDKKYCTGGFHGSDNVFPNMQAIFIGYGPGFKHRTTVPPFENIEVYNLMCDMMGVTPAPNNGTHGSLNHLLKKPRHIPAYPAELSLASACTATISIPTDNLGCTCSSLTEAQVQGLNQKLMQNSDPNVKTVHLPYGVPRVMQEGADHCVLLQTDYVTGFSKDIRMPLWVAYTLTAGVSFRDAGQECVRADVRVSTSVSQHCSTYRNNQTLTFGLLHPPNLSYEDNKWDSLLTTNMAPMFSKFFDVWEHFHKTVVMKYAKQMNGVNVVSGPVFDVNYDGRYDDQTKQALNEAPVPTHFFVVLTGCKNSSLSPNECEGSLDAVAFILPHRADTQEMCWSENDFHWVEEWAKLHVARIRDVEFLTGLSFYHDRLEIDKIIQLKVSLKTF</sequence>
<evidence type="ECO:0000256" key="6">
    <source>
        <dbReference type="ARBA" id="ARBA00023180"/>
    </source>
</evidence>
<feature type="region of interest" description="Disordered" evidence="7">
    <location>
        <begin position="1"/>
        <end position="22"/>
    </location>
</feature>
<dbReference type="InterPro" id="IPR020821">
    <property type="entry name" value="ENPP1-3/EXOG-like_nuc-like"/>
</dbReference>
<keyword evidence="3" id="KW-0479">Metal-binding</keyword>
<keyword evidence="8" id="KW-0812">Transmembrane</keyword>
<evidence type="ECO:0000256" key="5">
    <source>
        <dbReference type="ARBA" id="ARBA00023157"/>
    </source>
</evidence>
<dbReference type="InterPro" id="IPR036024">
    <property type="entry name" value="Somatomedin_B-like_dom_sf"/>
</dbReference>
<dbReference type="PROSITE" id="PS00524">
    <property type="entry name" value="SMB_1"/>
    <property type="match status" value="2"/>
</dbReference>
<dbReference type="EMBL" id="JBHFQA010000019">
    <property type="protein sequence ID" value="KAL2082535.1"/>
    <property type="molecule type" value="Genomic_DNA"/>
</dbReference>
<dbReference type="CDD" id="cd00091">
    <property type="entry name" value="NUC"/>
    <property type="match status" value="1"/>
</dbReference>
<dbReference type="Proteomes" id="UP001591681">
    <property type="component" value="Unassembled WGS sequence"/>
</dbReference>
<evidence type="ECO:0000256" key="2">
    <source>
        <dbReference type="ARBA" id="ARBA00022525"/>
    </source>
</evidence>
<dbReference type="Gene3D" id="4.10.410.20">
    <property type="match status" value="2"/>
</dbReference>
<evidence type="ECO:0000256" key="4">
    <source>
        <dbReference type="ARBA" id="ARBA00022801"/>
    </source>
</evidence>
<feature type="compositionally biased region" description="Basic and acidic residues" evidence="7">
    <location>
        <begin position="1"/>
        <end position="11"/>
    </location>
</feature>
<dbReference type="InterPro" id="IPR002591">
    <property type="entry name" value="Phosphodiest/P_Trfase"/>
</dbReference>
<proteinExistence type="predicted"/>
<feature type="domain" description="SMB" evidence="9">
    <location>
        <begin position="67"/>
        <end position="109"/>
    </location>
</feature>
<keyword evidence="8" id="KW-1133">Transmembrane helix</keyword>
<keyword evidence="2" id="KW-0964">Secreted</keyword>
<dbReference type="InterPro" id="IPR017850">
    <property type="entry name" value="Alkaline_phosphatase_core_sf"/>
</dbReference>
<dbReference type="SUPFAM" id="SSF53649">
    <property type="entry name" value="Alkaline phosphatase-like"/>
    <property type="match status" value="1"/>
</dbReference>
<evidence type="ECO:0000259" key="9">
    <source>
        <dbReference type="PROSITE" id="PS50958"/>
    </source>
</evidence>
<dbReference type="Gene3D" id="3.40.720.10">
    <property type="entry name" value="Alkaline Phosphatase, subunit A"/>
    <property type="match status" value="1"/>
</dbReference>
<dbReference type="PROSITE" id="PS50958">
    <property type="entry name" value="SMB_2"/>
    <property type="match status" value="2"/>
</dbReference>
<dbReference type="PANTHER" id="PTHR10151">
    <property type="entry name" value="ECTONUCLEOTIDE PYROPHOSPHATASE/PHOSPHODIESTERASE"/>
    <property type="match status" value="1"/>
</dbReference>
<dbReference type="Gene3D" id="3.40.570.10">
    <property type="entry name" value="Extracellular Endonuclease, subunit A"/>
    <property type="match status" value="1"/>
</dbReference>
<dbReference type="FunFam" id="4.10.410.20:FF:000001">
    <property type="entry name" value="Ectonucleotide pyrophosphatase/phosphodiesterase family member 2"/>
    <property type="match status" value="1"/>
</dbReference>
<dbReference type="InterPro" id="IPR001212">
    <property type="entry name" value="Somatomedin_B_dom"/>
</dbReference>
<name>A0ABD1J5R4_9TELE</name>
<dbReference type="Pfam" id="PF01033">
    <property type="entry name" value="Somatomedin_B"/>
    <property type="match status" value="2"/>
</dbReference>
<dbReference type="GO" id="GO:0016787">
    <property type="term" value="F:hydrolase activity"/>
    <property type="evidence" value="ECO:0007669"/>
    <property type="project" value="UniProtKB-KW"/>
</dbReference>